<protein>
    <submittedName>
        <fullName evidence="2">Uncharacterized protein</fullName>
    </submittedName>
</protein>
<reference evidence="2" key="2">
    <citation type="submission" date="2023-05" db="EMBL/GenBank/DDBJ databases">
        <authorList>
            <consortium name="Lawrence Berkeley National Laboratory"/>
            <person name="Steindorff A."/>
            <person name="Hensen N."/>
            <person name="Bonometti L."/>
            <person name="Westerberg I."/>
            <person name="Brannstrom I.O."/>
            <person name="Guillou S."/>
            <person name="Cros-Aarteil S."/>
            <person name="Calhoun S."/>
            <person name="Haridas S."/>
            <person name="Kuo A."/>
            <person name="Mondo S."/>
            <person name="Pangilinan J."/>
            <person name="Riley R."/>
            <person name="Labutti K."/>
            <person name="Andreopoulos B."/>
            <person name="Lipzen A."/>
            <person name="Chen C."/>
            <person name="Yanf M."/>
            <person name="Daum C."/>
            <person name="Ng V."/>
            <person name="Clum A."/>
            <person name="Ohm R."/>
            <person name="Martin F."/>
            <person name="Silar P."/>
            <person name="Natvig D."/>
            <person name="Lalanne C."/>
            <person name="Gautier V."/>
            <person name="Ament-Velasquez S.L."/>
            <person name="Kruys A."/>
            <person name="Hutchinson M.I."/>
            <person name="Powell A.J."/>
            <person name="Barry K."/>
            <person name="Miller A.N."/>
            <person name="Grigoriev I.V."/>
            <person name="Debuchy R."/>
            <person name="Gladieux P."/>
            <person name="Thoren M.H."/>
            <person name="Johannesson H."/>
        </authorList>
    </citation>
    <scope>NUCLEOTIDE SEQUENCE</scope>
    <source>
        <strain evidence="2">CBS 123565</strain>
    </source>
</reference>
<evidence type="ECO:0000256" key="1">
    <source>
        <dbReference type="SAM" id="MobiDB-lite"/>
    </source>
</evidence>
<accession>A0AAN6ZBL4</accession>
<evidence type="ECO:0000313" key="2">
    <source>
        <dbReference type="EMBL" id="KAK4131961.1"/>
    </source>
</evidence>
<keyword evidence="3" id="KW-1185">Reference proteome</keyword>
<evidence type="ECO:0000313" key="3">
    <source>
        <dbReference type="Proteomes" id="UP001304895"/>
    </source>
</evidence>
<gene>
    <name evidence="2" type="ORF">BT67DRAFT_140371</name>
</gene>
<proteinExistence type="predicted"/>
<organism evidence="2 3">
    <name type="scientific">Trichocladium antarcticum</name>
    <dbReference type="NCBI Taxonomy" id="1450529"/>
    <lineage>
        <taxon>Eukaryota</taxon>
        <taxon>Fungi</taxon>
        <taxon>Dikarya</taxon>
        <taxon>Ascomycota</taxon>
        <taxon>Pezizomycotina</taxon>
        <taxon>Sordariomycetes</taxon>
        <taxon>Sordariomycetidae</taxon>
        <taxon>Sordariales</taxon>
        <taxon>Chaetomiaceae</taxon>
        <taxon>Trichocladium</taxon>
    </lineage>
</organism>
<name>A0AAN6ZBL4_9PEZI</name>
<reference evidence="2" key="1">
    <citation type="journal article" date="2023" name="Mol. Phylogenet. Evol.">
        <title>Genome-scale phylogeny and comparative genomics of the fungal order Sordariales.</title>
        <authorList>
            <person name="Hensen N."/>
            <person name="Bonometti L."/>
            <person name="Westerberg I."/>
            <person name="Brannstrom I.O."/>
            <person name="Guillou S."/>
            <person name="Cros-Aarteil S."/>
            <person name="Calhoun S."/>
            <person name="Haridas S."/>
            <person name="Kuo A."/>
            <person name="Mondo S."/>
            <person name="Pangilinan J."/>
            <person name="Riley R."/>
            <person name="LaButti K."/>
            <person name="Andreopoulos B."/>
            <person name="Lipzen A."/>
            <person name="Chen C."/>
            <person name="Yan M."/>
            <person name="Daum C."/>
            <person name="Ng V."/>
            <person name="Clum A."/>
            <person name="Steindorff A."/>
            <person name="Ohm R.A."/>
            <person name="Martin F."/>
            <person name="Silar P."/>
            <person name="Natvig D.O."/>
            <person name="Lalanne C."/>
            <person name="Gautier V."/>
            <person name="Ament-Velasquez S.L."/>
            <person name="Kruys A."/>
            <person name="Hutchinson M.I."/>
            <person name="Powell A.J."/>
            <person name="Barry K."/>
            <person name="Miller A.N."/>
            <person name="Grigoriev I.V."/>
            <person name="Debuchy R."/>
            <person name="Gladieux P."/>
            <person name="Hiltunen Thoren M."/>
            <person name="Johannesson H."/>
        </authorList>
    </citation>
    <scope>NUCLEOTIDE SEQUENCE</scope>
    <source>
        <strain evidence="2">CBS 123565</strain>
    </source>
</reference>
<sequence length="159" mass="17309">MLQCVLEWKGEAFLKHSHTLAATMWHPRMQTGRRGDRESAAASAPFRQCDRQGSPLLSCPSVRQRSRGSPRVMAGAHAHTHLPSMACDGHGLEWHVVSQALGRASGGGLAMKQGENQARTRLEATPRIRTCLAAPVTLYDRPIHCKSPCTSGAHPQAWA</sequence>
<feature type="region of interest" description="Disordered" evidence="1">
    <location>
        <begin position="29"/>
        <end position="55"/>
    </location>
</feature>
<dbReference type="EMBL" id="MU853421">
    <property type="protein sequence ID" value="KAK4131961.1"/>
    <property type="molecule type" value="Genomic_DNA"/>
</dbReference>
<comment type="caution">
    <text evidence="2">The sequence shown here is derived from an EMBL/GenBank/DDBJ whole genome shotgun (WGS) entry which is preliminary data.</text>
</comment>
<dbReference type="Proteomes" id="UP001304895">
    <property type="component" value="Unassembled WGS sequence"/>
</dbReference>
<dbReference type="AlphaFoldDB" id="A0AAN6ZBL4"/>